<dbReference type="PANTHER" id="PTHR36802">
    <property type="entry name" value="OS02G0815400 PROTEIN"/>
    <property type="match status" value="1"/>
</dbReference>
<keyword evidence="1" id="KW-0472">Membrane</keyword>
<dbReference type="Proteomes" id="UP000811609">
    <property type="component" value="Chromosome 7"/>
</dbReference>
<evidence type="ECO:0000256" key="1">
    <source>
        <dbReference type="SAM" id="Phobius"/>
    </source>
</evidence>
<dbReference type="Proteomes" id="UP000811246">
    <property type="component" value="Chromosome 7"/>
</dbReference>
<keyword evidence="1" id="KW-0812">Transmembrane</keyword>
<evidence type="ECO:0008006" key="5">
    <source>
        <dbReference type="Google" id="ProtNLM"/>
    </source>
</evidence>
<organism evidence="2 4">
    <name type="scientific">Carya illinoinensis</name>
    <name type="common">Pecan</name>
    <dbReference type="NCBI Taxonomy" id="32201"/>
    <lineage>
        <taxon>Eukaryota</taxon>
        <taxon>Viridiplantae</taxon>
        <taxon>Streptophyta</taxon>
        <taxon>Embryophyta</taxon>
        <taxon>Tracheophyta</taxon>
        <taxon>Spermatophyta</taxon>
        <taxon>Magnoliopsida</taxon>
        <taxon>eudicotyledons</taxon>
        <taxon>Gunneridae</taxon>
        <taxon>Pentapetalae</taxon>
        <taxon>rosids</taxon>
        <taxon>fabids</taxon>
        <taxon>Fagales</taxon>
        <taxon>Juglandaceae</taxon>
        <taxon>Carya</taxon>
    </lineage>
</organism>
<protein>
    <recommendedName>
        <fullName evidence="5">LOW protein: ammonium transporter 1-like protein</fullName>
    </recommendedName>
</protein>
<accession>A0A8T1PYV7</accession>
<reference evidence="2" key="1">
    <citation type="submission" date="2020-12" db="EMBL/GenBank/DDBJ databases">
        <title>WGS assembly of Carya illinoinensis cv. Pawnee.</title>
        <authorList>
            <person name="Platts A."/>
            <person name="Shu S."/>
            <person name="Wright S."/>
            <person name="Barry K."/>
            <person name="Edger P."/>
            <person name="Pires J.C."/>
            <person name="Schmutz J."/>
        </authorList>
    </citation>
    <scope>NUCLEOTIDE SEQUENCE</scope>
    <source>
        <tissue evidence="2">Leaf</tissue>
    </source>
</reference>
<dbReference type="EMBL" id="CM031831">
    <property type="protein sequence ID" value="KAG6703273.1"/>
    <property type="molecule type" value="Genomic_DNA"/>
</dbReference>
<dbReference type="PANTHER" id="PTHR36802:SF1">
    <property type="entry name" value="OS02G0815400 PROTEIN"/>
    <property type="match status" value="1"/>
</dbReference>
<dbReference type="EMBL" id="CM031815">
    <property type="protein sequence ID" value="KAG6647368.1"/>
    <property type="molecule type" value="Genomic_DNA"/>
</dbReference>
<dbReference type="InterPro" id="IPR021434">
    <property type="entry name" value="DUF3082"/>
</dbReference>
<name>A0A8T1PYV7_CARIL</name>
<keyword evidence="1" id="KW-1133">Transmembrane helix</keyword>
<evidence type="ECO:0000313" key="2">
    <source>
        <dbReference type="EMBL" id="KAG6647368.1"/>
    </source>
</evidence>
<feature type="transmembrane region" description="Helical" evidence="1">
    <location>
        <begin position="274"/>
        <end position="296"/>
    </location>
</feature>
<evidence type="ECO:0000313" key="4">
    <source>
        <dbReference type="Proteomes" id="UP000811609"/>
    </source>
</evidence>
<keyword evidence="4" id="KW-1185">Reference proteome</keyword>
<dbReference type="AlphaFoldDB" id="A0A8T1PYV7"/>
<dbReference type="GO" id="GO:0009507">
    <property type="term" value="C:chloroplast"/>
    <property type="evidence" value="ECO:0007669"/>
    <property type="project" value="TreeGrafter"/>
</dbReference>
<reference evidence="3" key="2">
    <citation type="submission" date="2021-01" db="EMBL/GenBank/DDBJ databases">
        <authorList>
            <person name="Lovell J.T."/>
            <person name="Bentley N."/>
            <person name="Bhattarai G."/>
            <person name="Jenkins J.W."/>
            <person name="Sreedasyam A."/>
            <person name="Alarcon Y."/>
            <person name="Bock C."/>
            <person name="Boston L."/>
            <person name="Carlson J."/>
            <person name="Cervantes K."/>
            <person name="Clermont K."/>
            <person name="Krom N."/>
            <person name="Kubenka K."/>
            <person name="Mamidi S."/>
            <person name="Mattison C."/>
            <person name="Monteros M."/>
            <person name="Pisani C."/>
            <person name="Plott C."/>
            <person name="Rajasekar S."/>
            <person name="Rhein H.S."/>
            <person name="Rohla C."/>
            <person name="Song M."/>
            <person name="Hilaire R.S."/>
            <person name="Shu S."/>
            <person name="Wells L."/>
            <person name="Wang X."/>
            <person name="Webber J."/>
            <person name="Heerema R.J."/>
            <person name="Klein P."/>
            <person name="Conner P."/>
            <person name="Grauke L."/>
            <person name="Grimwood J."/>
            <person name="Schmutz J."/>
            <person name="Randall J.J."/>
        </authorList>
    </citation>
    <scope>NUCLEOTIDE SEQUENCE</scope>
    <source>
        <tissue evidence="3">Leaf</tissue>
    </source>
</reference>
<sequence>MASLRLLTQPLSSPPSFSTPLFPQYPLHIPCLTSLKPSNTKKPLLYKSPTVPLALTESSDSPKSLEPNNPQYLLKQLADSFDLPQDYFVQLPRDLRIDLNDAAFDLSSGPVIDECGQELGEILLNLCRAWELADTSTSYSLARKLPELEMSLTDSAKSALGKRLVRAGMRFQSMGQYSQGELQKIAKVMITTGRLLSANTTAVEEQPKEETKMLKFGDLQVELTPDKANIGAVIGFAFGILSWQLSQGIQNIPESSFQYANDNALLLAKSLRGALLALCYTSTILSAFTSVGLVLLGRQLKSKE</sequence>
<proteinExistence type="predicted"/>
<dbReference type="Pfam" id="PF11282">
    <property type="entry name" value="DUF3082"/>
    <property type="match status" value="1"/>
</dbReference>
<comment type="caution">
    <text evidence="2">The sequence shown here is derived from an EMBL/GenBank/DDBJ whole genome shotgun (WGS) entry which is preliminary data.</text>
</comment>
<evidence type="ECO:0000313" key="3">
    <source>
        <dbReference type="EMBL" id="KAG6703273.1"/>
    </source>
</evidence>
<gene>
    <name evidence="2" type="ORF">CIPAW_07G074400</name>
    <name evidence="3" type="ORF">I3842_07G075700</name>
</gene>